<gene>
    <name evidence="2" type="ORF">VFH_IV095520</name>
</gene>
<evidence type="ECO:0000313" key="2">
    <source>
        <dbReference type="EMBL" id="CAI8608636.1"/>
    </source>
</evidence>
<reference evidence="2 3" key="1">
    <citation type="submission" date="2023-01" db="EMBL/GenBank/DDBJ databases">
        <authorList>
            <person name="Kreplak J."/>
        </authorList>
    </citation>
    <scope>NUCLEOTIDE SEQUENCE [LARGE SCALE GENOMIC DNA]</scope>
</reference>
<evidence type="ECO:0000256" key="1">
    <source>
        <dbReference type="SAM" id="MobiDB-lite"/>
    </source>
</evidence>
<feature type="compositionally biased region" description="Gly residues" evidence="1">
    <location>
        <begin position="155"/>
        <end position="166"/>
    </location>
</feature>
<protein>
    <recommendedName>
        <fullName evidence="4">VQ domain-containing protein</fullName>
    </recommendedName>
</protein>
<dbReference type="PANTHER" id="PTHR33783:SF1">
    <property type="entry name" value="PROTEIN HAIKU1"/>
    <property type="match status" value="1"/>
</dbReference>
<dbReference type="Proteomes" id="UP001157006">
    <property type="component" value="Chromosome 4"/>
</dbReference>
<dbReference type="AlphaFoldDB" id="A0AAV1AED4"/>
<keyword evidence="3" id="KW-1185">Reference proteome</keyword>
<evidence type="ECO:0000313" key="3">
    <source>
        <dbReference type="Proteomes" id="UP001157006"/>
    </source>
</evidence>
<dbReference type="PANTHER" id="PTHR33783">
    <property type="entry name" value="PROTEIN HAIKU1"/>
    <property type="match status" value="1"/>
</dbReference>
<sequence>MENSRNRPNENMGVNKMGKTIKKNSWQQTIEFGNSVISSGRHHYPQPKIHHIHRDDFKSFVMHATGRELNVPTRTQSEITRLQQNRPPPLANVRRSFARFPMQAPPPRAPYINGLAVPPLQPISGPPIFDDSWNNFVESPISAFMRKFQESENYYGGGGGGGGGASRGNQFQSYPPPQQQMINNVNVNVQSQPQYFPIQTQMVNYVEQLSSASNQTFPNPNPSVSLKIASNQTFPLNPSNQFLNGFPESQANYSMSPNSEYLLASPTQKGNVLSPQSPHRPLLSPSIFSLPSSPDYPFQPYLHNE</sequence>
<accession>A0AAV1AED4</accession>
<proteinExistence type="predicted"/>
<evidence type="ECO:0008006" key="4">
    <source>
        <dbReference type="Google" id="ProtNLM"/>
    </source>
</evidence>
<dbReference type="InterPro" id="IPR039612">
    <property type="entry name" value="VQ_5/9/14"/>
</dbReference>
<name>A0AAV1AED4_VICFA</name>
<feature type="region of interest" description="Disordered" evidence="1">
    <location>
        <begin position="1"/>
        <end position="22"/>
    </location>
</feature>
<organism evidence="2 3">
    <name type="scientific">Vicia faba</name>
    <name type="common">Broad bean</name>
    <name type="synonym">Faba vulgaris</name>
    <dbReference type="NCBI Taxonomy" id="3906"/>
    <lineage>
        <taxon>Eukaryota</taxon>
        <taxon>Viridiplantae</taxon>
        <taxon>Streptophyta</taxon>
        <taxon>Embryophyta</taxon>
        <taxon>Tracheophyta</taxon>
        <taxon>Spermatophyta</taxon>
        <taxon>Magnoliopsida</taxon>
        <taxon>eudicotyledons</taxon>
        <taxon>Gunneridae</taxon>
        <taxon>Pentapetalae</taxon>
        <taxon>rosids</taxon>
        <taxon>fabids</taxon>
        <taxon>Fabales</taxon>
        <taxon>Fabaceae</taxon>
        <taxon>Papilionoideae</taxon>
        <taxon>50 kb inversion clade</taxon>
        <taxon>NPAAA clade</taxon>
        <taxon>Hologalegina</taxon>
        <taxon>IRL clade</taxon>
        <taxon>Fabeae</taxon>
        <taxon>Vicia</taxon>
    </lineage>
</organism>
<feature type="region of interest" description="Disordered" evidence="1">
    <location>
        <begin position="155"/>
        <end position="176"/>
    </location>
</feature>
<dbReference type="EMBL" id="OX451739">
    <property type="protein sequence ID" value="CAI8608636.1"/>
    <property type="molecule type" value="Genomic_DNA"/>
</dbReference>